<dbReference type="EMBL" id="FP929044">
    <property type="protein sequence ID" value="CBK97625.1"/>
    <property type="molecule type" value="Genomic_DNA"/>
</dbReference>
<proteinExistence type="predicted"/>
<protein>
    <submittedName>
        <fullName evidence="1">Uncharacterized protein</fullName>
    </submittedName>
</protein>
<reference evidence="1 2" key="2">
    <citation type="submission" date="2010-03" db="EMBL/GenBank/DDBJ databases">
        <authorList>
            <person name="Pajon A."/>
        </authorList>
    </citation>
    <scope>NUCLEOTIDE SEQUENCE [LARGE SCALE GENOMIC DNA]</scope>
    <source>
        <strain evidence="1 2">70/3</strain>
    </source>
</reference>
<name>D4JX06_9FIRM</name>
<evidence type="ECO:0000313" key="1">
    <source>
        <dbReference type="EMBL" id="CBK97625.1"/>
    </source>
</evidence>
<gene>
    <name evidence="1" type="ORF">EUS_26930</name>
</gene>
<dbReference type="Proteomes" id="UP000008803">
    <property type="component" value="Chromosome"/>
</dbReference>
<evidence type="ECO:0000313" key="2">
    <source>
        <dbReference type="Proteomes" id="UP000008803"/>
    </source>
</evidence>
<dbReference type="HOGENOM" id="CLU_222324_0_0_9"/>
<dbReference type="AlphaFoldDB" id="D4JX06"/>
<accession>D4JX06</accession>
<reference evidence="1 2" key="1">
    <citation type="submission" date="2010-03" db="EMBL/GenBank/DDBJ databases">
        <title>The genome sequence of Eubacterium siraeum 70/3.</title>
        <authorList>
            <consortium name="metaHIT consortium -- http://www.metahit.eu/"/>
            <person name="Pajon A."/>
            <person name="Turner K."/>
            <person name="Parkhill J."/>
            <person name="Duncan S."/>
            <person name="Flint H."/>
        </authorList>
    </citation>
    <scope>NUCLEOTIDE SEQUENCE [LARGE SCALE GENOMIC DNA]</scope>
    <source>
        <strain evidence="1 2">70/3</strain>
    </source>
</reference>
<sequence length="17" mass="1910">MAEAVPLFVVIAYFDKP</sequence>
<organism evidence="1 2">
    <name type="scientific">[Eubacterium] siraeum 70/3</name>
    <dbReference type="NCBI Taxonomy" id="657319"/>
    <lineage>
        <taxon>Bacteria</taxon>
        <taxon>Bacillati</taxon>
        <taxon>Bacillota</taxon>
        <taxon>Clostridia</taxon>
        <taxon>Eubacteriales</taxon>
        <taxon>Oscillospiraceae</taxon>
        <taxon>Oscillospiraceae incertae sedis</taxon>
    </lineage>
</organism>
<dbReference type="KEGG" id="esu:EUS_26930"/>